<evidence type="ECO:0000313" key="6">
    <source>
        <dbReference type="EMBL" id="KKQ15517.1"/>
    </source>
</evidence>
<dbReference type="InterPro" id="IPR000653">
    <property type="entry name" value="DegT/StrS_aminotransferase"/>
</dbReference>
<evidence type="ECO:0000256" key="4">
    <source>
        <dbReference type="PIRSR" id="PIRSR000390-2"/>
    </source>
</evidence>
<evidence type="ECO:0000256" key="2">
    <source>
        <dbReference type="ARBA" id="ARBA00037999"/>
    </source>
</evidence>
<keyword evidence="1 4" id="KW-0663">Pyridoxal phosphate</keyword>
<protein>
    <submittedName>
        <fullName evidence="6">Glutamine-scyllo-inositol transaminase</fullName>
    </submittedName>
</protein>
<dbReference type="InterPro" id="IPR015421">
    <property type="entry name" value="PyrdxlP-dep_Trfase_major"/>
</dbReference>
<reference evidence="6 7" key="1">
    <citation type="journal article" date="2015" name="Nature">
        <title>rRNA introns, odd ribosomes, and small enigmatic genomes across a large radiation of phyla.</title>
        <authorList>
            <person name="Brown C.T."/>
            <person name="Hug L.A."/>
            <person name="Thomas B.C."/>
            <person name="Sharon I."/>
            <person name="Castelle C.J."/>
            <person name="Singh A."/>
            <person name="Wilkins M.J."/>
            <person name="Williams K.H."/>
            <person name="Banfield J.F."/>
        </authorList>
    </citation>
    <scope>NUCLEOTIDE SEQUENCE [LARGE SCALE GENOMIC DNA]</scope>
</reference>
<evidence type="ECO:0000256" key="3">
    <source>
        <dbReference type="PIRSR" id="PIRSR000390-1"/>
    </source>
</evidence>
<dbReference type="AlphaFoldDB" id="A0A0G0FC32"/>
<dbReference type="EMBL" id="LBSJ01000015">
    <property type="protein sequence ID" value="KKQ15517.1"/>
    <property type="molecule type" value="Genomic_DNA"/>
</dbReference>
<sequence length="374" mass="42168">MKKIKNTTGKICLSSTRFLYPEFKKNIDQNTREVLKSGFYILGEKNKKLEQRLSKYLNVKFFTTVATGTDALTIAVKALSLGKDDEVIVPANVYPSVFGIALSGVRIRLADVDEDSLNISPEAIEKTINKNTKVIVLVHLYGNPANITDIKKIAKKYNLFLVEDCAQSIGAEYKNKKVGSFGDISVFSFYPTKNLGAFGDGGAIATNDKKLAKKIKLLRMYGEKKRYESVLVGHNSRFDEIQAGILLAQLDDLDLMNNKRRKIAKEYIKSLKNLPIKIIEENKDGKGVYHLFVIRTNQRNKLADYLNRGGIEIGIHYPNPIHLTKGFKYLGYRKGDFPVSEIASSQILSIPVHPFLTNKQVLYICSSIKEFFRK</sequence>
<proteinExistence type="inferred from homology"/>
<dbReference type="PANTHER" id="PTHR30244">
    <property type="entry name" value="TRANSAMINASE"/>
    <property type="match status" value="1"/>
</dbReference>
<evidence type="ECO:0000256" key="1">
    <source>
        <dbReference type="ARBA" id="ARBA00022898"/>
    </source>
</evidence>
<gene>
    <name evidence="6" type="ORF">US28_C0015G0018</name>
</gene>
<name>A0A0G0FC32_9BACT</name>
<feature type="modified residue" description="N6-(pyridoxal phosphate)lysine" evidence="4">
    <location>
        <position position="193"/>
    </location>
</feature>
<evidence type="ECO:0000256" key="5">
    <source>
        <dbReference type="RuleBase" id="RU004508"/>
    </source>
</evidence>
<organism evidence="6 7">
    <name type="scientific">Candidatus Daviesbacteria bacterium GW2011_GWA1_36_8</name>
    <dbReference type="NCBI Taxonomy" id="1618417"/>
    <lineage>
        <taxon>Bacteria</taxon>
        <taxon>Candidatus Daviesiibacteriota</taxon>
    </lineage>
</organism>
<comment type="similarity">
    <text evidence="2 5">Belongs to the DegT/DnrJ/EryC1 family.</text>
</comment>
<evidence type="ECO:0000313" key="7">
    <source>
        <dbReference type="Proteomes" id="UP000034448"/>
    </source>
</evidence>
<dbReference type="Gene3D" id="3.40.640.10">
    <property type="entry name" value="Type I PLP-dependent aspartate aminotransferase-like (Major domain)"/>
    <property type="match status" value="1"/>
</dbReference>
<dbReference type="SUPFAM" id="SSF53383">
    <property type="entry name" value="PLP-dependent transferases"/>
    <property type="match status" value="1"/>
</dbReference>
<dbReference type="PANTHER" id="PTHR30244:SF36">
    <property type="entry name" value="3-OXO-GLUCOSE-6-PHOSPHATE:GLUTAMATE AMINOTRANSFERASE"/>
    <property type="match status" value="1"/>
</dbReference>
<dbReference type="CDD" id="cd00616">
    <property type="entry name" value="AHBA_syn"/>
    <property type="match status" value="1"/>
</dbReference>
<dbReference type="Gene3D" id="3.90.1150.10">
    <property type="entry name" value="Aspartate Aminotransferase, domain 1"/>
    <property type="match status" value="1"/>
</dbReference>
<dbReference type="GO" id="GO:0030170">
    <property type="term" value="F:pyridoxal phosphate binding"/>
    <property type="evidence" value="ECO:0007669"/>
    <property type="project" value="TreeGrafter"/>
</dbReference>
<accession>A0A0G0FC32</accession>
<dbReference type="Proteomes" id="UP000034448">
    <property type="component" value="Unassembled WGS sequence"/>
</dbReference>
<comment type="caution">
    <text evidence="6">The sequence shown here is derived from an EMBL/GenBank/DDBJ whole genome shotgun (WGS) entry which is preliminary data.</text>
</comment>
<dbReference type="InterPro" id="IPR015424">
    <property type="entry name" value="PyrdxlP-dep_Trfase"/>
</dbReference>
<dbReference type="GO" id="GO:0000271">
    <property type="term" value="P:polysaccharide biosynthetic process"/>
    <property type="evidence" value="ECO:0007669"/>
    <property type="project" value="TreeGrafter"/>
</dbReference>
<dbReference type="Pfam" id="PF01041">
    <property type="entry name" value="DegT_DnrJ_EryC1"/>
    <property type="match status" value="1"/>
</dbReference>
<feature type="active site" description="Proton acceptor" evidence="3">
    <location>
        <position position="193"/>
    </location>
</feature>
<dbReference type="PIRSF" id="PIRSF000390">
    <property type="entry name" value="PLP_StrS"/>
    <property type="match status" value="1"/>
</dbReference>
<dbReference type="InterPro" id="IPR015422">
    <property type="entry name" value="PyrdxlP-dep_Trfase_small"/>
</dbReference>
<dbReference type="GO" id="GO:0008483">
    <property type="term" value="F:transaminase activity"/>
    <property type="evidence" value="ECO:0007669"/>
    <property type="project" value="TreeGrafter"/>
</dbReference>